<evidence type="ECO:0000256" key="6">
    <source>
        <dbReference type="ARBA" id="ARBA00023136"/>
    </source>
</evidence>
<dbReference type="AlphaFoldDB" id="A0AAE6R543"/>
<keyword evidence="5" id="KW-0777">Teichoic acid biosynthesis</keyword>
<dbReference type="InterPro" id="IPR043148">
    <property type="entry name" value="TagF_C"/>
</dbReference>
<keyword evidence="6" id="KW-0472">Membrane</keyword>
<protein>
    <recommendedName>
        <fullName evidence="9">CDP-glycerol--glycerophosphate glycerophosphotransferase</fullName>
    </recommendedName>
</protein>
<sequence length="387" mass="45993">MNNERVKLIMQDVLSILYRLFWIFKIDRKKIICINFSGRGYGDSPKYVIEQLLNKNPNYKVYWVFNGKGKMESNFHQIKYVKRFSIKHMYFMATSKVWISNNRIEHYFKKRKNQIYIQTWHGGIALKKIEYDAEDKLSRIYKKTMKSDNKNIDFMVSNSRFCTEMYRNAFRYDGEILEYGTPKNDLLINNKQDAEDNVRKFFGLKDEKILLYAPTFRKNYDSNPYDIDFKRLQSLLEEKNTKWKIFIRLHPIVKNPEKLISNYKNYVNACNYPDIQELICSSDLIITDYSSVMFDGMIAGKPVVLYARDIDSYKDERGYYFSFESLPFPLSKNNRELFELFKNNNLLDNISGRYSSFEKKIGLMEKGHSSEKVSALIEKLLNGEDDG</sequence>
<evidence type="ECO:0000256" key="5">
    <source>
        <dbReference type="ARBA" id="ARBA00022944"/>
    </source>
</evidence>
<evidence type="ECO:0000256" key="4">
    <source>
        <dbReference type="ARBA" id="ARBA00022679"/>
    </source>
</evidence>
<dbReference type="InterPro" id="IPR043149">
    <property type="entry name" value="TagF_N"/>
</dbReference>
<dbReference type="PANTHER" id="PTHR37316:SF3">
    <property type="entry name" value="TEICHOIC ACID GLYCEROL-PHOSPHATE TRANSFERASE"/>
    <property type="match status" value="1"/>
</dbReference>
<evidence type="ECO:0000256" key="1">
    <source>
        <dbReference type="ARBA" id="ARBA00004202"/>
    </source>
</evidence>
<dbReference type="Gene3D" id="3.40.50.11820">
    <property type="match status" value="1"/>
</dbReference>
<dbReference type="Pfam" id="PF04464">
    <property type="entry name" value="Glyphos_transf"/>
    <property type="match status" value="1"/>
</dbReference>
<keyword evidence="3" id="KW-1003">Cell membrane</keyword>
<dbReference type="GO" id="GO:0019350">
    <property type="term" value="P:teichoic acid biosynthetic process"/>
    <property type="evidence" value="ECO:0007669"/>
    <property type="project" value="UniProtKB-KW"/>
</dbReference>
<dbReference type="Proteomes" id="UP000433223">
    <property type="component" value="Chromosome"/>
</dbReference>
<evidence type="ECO:0008006" key="9">
    <source>
        <dbReference type="Google" id="ProtNLM"/>
    </source>
</evidence>
<dbReference type="SUPFAM" id="SSF53756">
    <property type="entry name" value="UDP-Glycosyltransferase/glycogen phosphorylase"/>
    <property type="match status" value="1"/>
</dbReference>
<evidence type="ECO:0000313" key="8">
    <source>
        <dbReference type="Proteomes" id="UP000433223"/>
    </source>
</evidence>
<dbReference type="EMBL" id="CP046875">
    <property type="protein sequence ID" value="QGZ27071.1"/>
    <property type="molecule type" value="Genomic_DNA"/>
</dbReference>
<dbReference type="Gene3D" id="3.40.50.12580">
    <property type="match status" value="1"/>
</dbReference>
<dbReference type="RefSeq" id="WP_158913545.1">
    <property type="nucleotide sequence ID" value="NZ_CP046875.1"/>
</dbReference>
<accession>A0AAE6R543</accession>
<organism evidence="7 8">
    <name type="scientific">Streptococcus ruminicola</name>
    <dbReference type="NCBI Taxonomy" id="2686210"/>
    <lineage>
        <taxon>Bacteria</taxon>
        <taxon>Bacillati</taxon>
        <taxon>Bacillota</taxon>
        <taxon>Bacilli</taxon>
        <taxon>Lactobacillales</taxon>
        <taxon>Streptococcaceae</taxon>
        <taxon>Streptococcus</taxon>
    </lineage>
</organism>
<comment type="subcellular location">
    <subcellularLocation>
        <location evidence="1">Cell membrane</location>
        <topology evidence="1">Peripheral membrane protein</topology>
    </subcellularLocation>
</comment>
<proteinExistence type="inferred from homology"/>
<gene>
    <name evidence="7" type="ORF">GP482_02445</name>
</gene>
<evidence type="ECO:0000256" key="2">
    <source>
        <dbReference type="ARBA" id="ARBA00010488"/>
    </source>
</evidence>
<reference evidence="7 8" key="1">
    <citation type="submission" date="2019-12" db="EMBL/GenBank/DDBJ databases">
        <title>Complete genome sequence of Streptococcus lutetiensis CNU 77-61 isolated from Capra aegagrus hircus.</title>
        <authorList>
            <person name="Park S.Y."/>
            <person name="Kim J.H."/>
            <person name="Seo S.W."/>
        </authorList>
    </citation>
    <scope>NUCLEOTIDE SEQUENCE [LARGE SCALE GENOMIC DNA]</scope>
    <source>
        <strain evidence="7 8">CNU_77-61</strain>
    </source>
</reference>
<dbReference type="PANTHER" id="PTHR37316">
    <property type="entry name" value="TEICHOIC ACID GLYCEROL-PHOSPHATE PRIMASE"/>
    <property type="match status" value="1"/>
</dbReference>
<name>A0AAE6R543_9STRE</name>
<evidence type="ECO:0000256" key="3">
    <source>
        <dbReference type="ARBA" id="ARBA00022475"/>
    </source>
</evidence>
<evidence type="ECO:0000313" key="7">
    <source>
        <dbReference type="EMBL" id="QGZ27071.1"/>
    </source>
</evidence>
<comment type="similarity">
    <text evidence="2">Belongs to the CDP-glycerol glycerophosphotransferase family.</text>
</comment>
<dbReference type="GO" id="GO:0005886">
    <property type="term" value="C:plasma membrane"/>
    <property type="evidence" value="ECO:0007669"/>
    <property type="project" value="UniProtKB-SubCell"/>
</dbReference>
<dbReference type="GO" id="GO:0047355">
    <property type="term" value="F:CDP-glycerol glycerophosphotransferase activity"/>
    <property type="evidence" value="ECO:0007669"/>
    <property type="project" value="InterPro"/>
</dbReference>
<keyword evidence="8" id="KW-1185">Reference proteome</keyword>
<dbReference type="InterPro" id="IPR007554">
    <property type="entry name" value="Glycerophosphate_synth"/>
</dbReference>
<keyword evidence="4" id="KW-0808">Transferase</keyword>
<dbReference type="InterPro" id="IPR051612">
    <property type="entry name" value="Teichoic_Acid_Biosynth"/>
</dbReference>